<comment type="caution">
    <text evidence="3">The sequence shown here is derived from an EMBL/GenBank/DDBJ whole genome shotgun (WGS) entry which is preliminary data.</text>
</comment>
<sequence>MRRLLTLSFVALGLAATGAAAQDKMTMGADMSVLPQPCRDALMKDMAMPKMMEGKMMEGMDMSKMMGGAGMPGMDRMPMTEAQKASMQAMMKMNMPMMMTHRIKDPDLAFNCGMIVHHQGAIDMATIELKFGADAASKTMAEAIIKAQKAEIAEMTARVETMKAK</sequence>
<keyword evidence="4" id="KW-1185">Reference proteome</keyword>
<dbReference type="Proteomes" id="UP000236919">
    <property type="component" value="Unassembled WGS sequence"/>
</dbReference>
<feature type="chain" id="PRO_5015610485" description="DUF305 domain-containing protein" evidence="1">
    <location>
        <begin position="22"/>
        <end position="165"/>
    </location>
</feature>
<evidence type="ECO:0000259" key="2">
    <source>
        <dbReference type="Pfam" id="PF03713"/>
    </source>
</evidence>
<dbReference type="EMBL" id="PQFZ01000005">
    <property type="protein sequence ID" value="POR52410.1"/>
    <property type="molecule type" value="Genomic_DNA"/>
</dbReference>
<keyword evidence="1" id="KW-0732">Signal</keyword>
<protein>
    <recommendedName>
        <fullName evidence="2">DUF305 domain-containing protein</fullName>
    </recommendedName>
</protein>
<name>A0A2S4MCD1_9HYPH</name>
<dbReference type="AlphaFoldDB" id="A0A2S4MCD1"/>
<organism evidence="3 4">
    <name type="scientific">Bosea psychrotolerans</name>
    <dbReference type="NCBI Taxonomy" id="1871628"/>
    <lineage>
        <taxon>Bacteria</taxon>
        <taxon>Pseudomonadati</taxon>
        <taxon>Pseudomonadota</taxon>
        <taxon>Alphaproteobacteria</taxon>
        <taxon>Hyphomicrobiales</taxon>
        <taxon>Boseaceae</taxon>
        <taxon>Bosea</taxon>
    </lineage>
</organism>
<reference evidence="3 4" key="1">
    <citation type="submission" date="2018-01" db="EMBL/GenBank/DDBJ databases">
        <title>Genomic Encyclopedia of Type Strains, Phase III (KMG-III): the genomes of soil and plant-associated and newly described type strains.</title>
        <authorList>
            <person name="Whitman W."/>
        </authorList>
    </citation>
    <scope>NUCLEOTIDE SEQUENCE [LARGE SCALE GENOMIC DNA]</scope>
    <source>
        <strain evidence="3 4">1131</strain>
    </source>
</reference>
<feature type="signal peptide" evidence="1">
    <location>
        <begin position="1"/>
        <end position="21"/>
    </location>
</feature>
<dbReference type="InterPro" id="IPR012347">
    <property type="entry name" value="Ferritin-like"/>
</dbReference>
<evidence type="ECO:0000313" key="4">
    <source>
        <dbReference type="Proteomes" id="UP000236919"/>
    </source>
</evidence>
<dbReference type="Pfam" id="PF03713">
    <property type="entry name" value="DUF305"/>
    <property type="match status" value="1"/>
</dbReference>
<evidence type="ECO:0000256" key="1">
    <source>
        <dbReference type="SAM" id="SignalP"/>
    </source>
</evidence>
<dbReference type="Gene3D" id="1.20.1260.10">
    <property type="match status" value="1"/>
</dbReference>
<dbReference type="InterPro" id="IPR005183">
    <property type="entry name" value="DUF305_CopM-like"/>
</dbReference>
<gene>
    <name evidence="3" type="ORF">CYD53_10575</name>
</gene>
<feature type="domain" description="DUF305" evidence="2">
    <location>
        <begin position="53"/>
        <end position="157"/>
    </location>
</feature>
<accession>A0A2S4MCD1</accession>
<dbReference type="OrthoDB" id="517560at2"/>
<evidence type="ECO:0000313" key="3">
    <source>
        <dbReference type="EMBL" id="POR52410.1"/>
    </source>
</evidence>
<proteinExistence type="predicted"/>
<dbReference type="RefSeq" id="WP_103718038.1">
    <property type="nucleotide sequence ID" value="NZ_PQFZ01000005.1"/>
</dbReference>